<feature type="non-terminal residue" evidence="6">
    <location>
        <position position="1"/>
    </location>
</feature>
<name>A0A938B4T1_UNCTE</name>
<dbReference type="SUPFAM" id="SSF56059">
    <property type="entry name" value="Glutathione synthetase ATP-binding domain-like"/>
    <property type="match status" value="1"/>
</dbReference>
<dbReference type="PANTHER" id="PTHR43334">
    <property type="entry name" value="ACETATE--COA LIGASE [ADP-FORMING]"/>
    <property type="match status" value="1"/>
</dbReference>
<organism evidence="6 7">
    <name type="scientific">Tectimicrobiota bacterium</name>
    <dbReference type="NCBI Taxonomy" id="2528274"/>
    <lineage>
        <taxon>Bacteria</taxon>
        <taxon>Pseudomonadati</taxon>
        <taxon>Nitrospinota/Tectimicrobiota group</taxon>
        <taxon>Candidatus Tectimicrobiota</taxon>
    </lineage>
</organism>
<feature type="domain" description="Succinyl-CoA synthetase-like flavodoxin" evidence="4">
    <location>
        <begin position="56"/>
        <end position="192"/>
    </location>
</feature>
<dbReference type="Gene3D" id="3.30.1490.20">
    <property type="entry name" value="ATP-grasp fold, A domain"/>
    <property type="match status" value="1"/>
</dbReference>
<dbReference type="GO" id="GO:0005524">
    <property type="term" value="F:ATP binding"/>
    <property type="evidence" value="ECO:0007669"/>
    <property type="project" value="UniProtKB-KW"/>
</dbReference>
<evidence type="ECO:0000313" key="7">
    <source>
        <dbReference type="Proteomes" id="UP000712673"/>
    </source>
</evidence>
<dbReference type="InterPro" id="IPR051538">
    <property type="entry name" value="Acyl-CoA_Synth/Transferase"/>
</dbReference>
<dbReference type="Gene3D" id="3.40.50.261">
    <property type="entry name" value="Succinyl-CoA synthetase domains"/>
    <property type="match status" value="2"/>
</dbReference>
<dbReference type="Pfam" id="PF13607">
    <property type="entry name" value="Succ_CoA_lig"/>
    <property type="match status" value="1"/>
</dbReference>
<proteinExistence type="predicted"/>
<accession>A0A938B4T1</accession>
<dbReference type="Gene3D" id="3.30.470.20">
    <property type="entry name" value="ATP-grasp fold, B domain"/>
    <property type="match status" value="1"/>
</dbReference>
<dbReference type="Pfam" id="PF13549">
    <property type="entry name" value="ATP-grasp_5"/>
    <property type="match status" value="1"/>
</dbReference>
<sequence>GFAEASAEGRATEARLRTLVRASGMRMVGPNCMGLLNTDPQVALNGTFTTPVLPPAGNIGMLSQSGALGLAILDYVQSLHVGLSTFVSVGNRADVSSNDLLAYWADDPRTDVIVLYLESFGNPRRFARIAPMVARRKPIIAVKSGRSSAGSRAAASHSAALASSDVAVEALFEQAGVIRASTLQELFDVAVLLSTQPRPLGPRIGVVTNAGGPGILLADMGETHGLVLPELTPETRAALRTFLPPQAGLANPVDMIASATPAQYLRTIELVGADPNIDALVVIYIPPQVTDPADIAQAIAAGAGAVPTTKPVLTVFMTSQGVPAALNTGPRGTLPTYLFPENAALALASAVRYERWHTQPVGTPLRLSPAAHSAVRAIIDRVLHAASGPVWLAPDDLTAVLQAAEIPFAAATQTTPADAVATAERLGYPLVAKIVSPDVLHKSDVGGVILGLDTPAAVATAVATLVARMQQIGARLDGILLQRQVASGIEALVGVTTDPLFGPLLVCGLGGTLVEVLHDVTFRLTPVSDTAAAMLARLRANVLLDGYRGAPPGDRTALMTLLLRVSALVESVPELQEFDLNPVKVLTPGSGVIAIDGRMRLAPLS</sequence>
<keyword evidence="2" id="KW-0547">Nucleotide-binding</keyword>
<dbReference type="Pfam" id="PF19045">
    <property type="entry name" value="Ligase_CoA_2"/>
    <property type="match status" value="1"/>
</dbReference>
<dbReference type="InterPro" id="IPR032875">
    <property type="entry name" value="Succ_CoA_lig_flav_dom"/>
</dbReference>
<keyword evidence="1 6" id="KW-0436">Ligase</keyword>
<protein>
    <submittedName>
        <fullName evidence="6">Acetate--CoA ligase family protein</fullName>
    </submittedName>
</protein>
<evidence type="ECO:0000313" key="6">
    <source>
        <dbReference type="EMBL" id="MBM3226409.1"/>
    </source>
</evidence>
<evidence type="ECO:0000259" key="4">
    <source>
        <dbReference type="Pfam" id="PF13607"/>
    </source>
</evidence>
<dbReference type="GO" id="GO:0043758">
    <property type="term" value="F:acetate-CoA ligase (ADP-forming) activity"/>
    <property type="evidence" value="ECO:0007669"/>
    <property type="project" value="InterPro"/>
</dbReference>
<feature type="domain" description="Ligase-CoA" evidence="5">
    <location>
        <begin position="206"/>
        <end position="316"/>
    </location>
</feature>
<evidence type="ECO:0000259" key="5">
    <source>
        <dbReference type="Pfam" id="PF19045"/>
    </source>
</evidence>
<reference evidence="6" key="1">
    <citation type="submission" date="2019-03" db="EMBL/GenBank/DDBJ databases">
        <title>Lake Tanganyika Metagenome-Assembled Genomes (MAGs).</title>
        <authorList>
            <person name="Tran P."/>
        </authorList>
    </citation>
    <scope>NUCLEOTIDE SEQUENCE</scope>
    <source>
        <strain evidence="6">K_DeepCast_65m_m2_066</strain>
    </source>
</reference>
<keyword evidence="3" id="KW-0067">ATP-binding</keyword>
<comment type="caution">
    <text evidence="6">The sequence shown here is derived from an EMBL/GenBank/DDBJ whole genome shotgun (WGS) entry which is preliminary data.</text>
</comment>
<dbReference type="Proteomes" id="UP000712673">
    <property type="component" value="Unassembled WGS sequence"/>
</dbReference>
<dbReference type="AlphaFoldDB" id="A0A938B4T1"/>
<gene>
    <name evidence="6" type="ORF">FJZ47_21810</name>
</gene>
<dbReference type="EMBL" id="VGLS01000899">
    <property type="protein sequence ID" value="MBM3226409.1"/>
    <property type="molecule type" value="Genomic_DNA"/>
</dbReference>
<dbReference type="InterPro" id="IPR016102">
    <property type="entry name" value="Succinyl-CoA_synth-like"/>
</dbReference>
<evidence type="ECO:0000256" key="3">
    <source>
        <dbReference type="ARBA" id="ARBA00022840"/>
    </source>
</evidence>
<dbReference type="InterPro" id="IPR043938">
    <property type="entry name" value="Ligase_CoA_dom"/>
</dbReference>
<evidence type="ECO:0000256" key="2">
    <source>
        <dbReference type="ARBA" id="ARBA00022741"/>
    </source>
</evidence>
<evidence type="ECO:0000256" key="1">
    <source>
        <dbReference type="ARBA" id="ARBA00022598"/>
    </source>
</evidence>
<dbReference type="PANTHER" id="PTHR43334:SF1">
    <property type="entry name" value="3-HYDROXYPROPIONATE--COA LIGASE [ADP-FORMING]"/>
    <property type="match status" value="1"/>
</dbReference>
<dbReference type="InterPro" id="IPR013815">
    <property type="entry name" value="ATP_grasp_subdomain_1"/>
</dbReference>
<dbReference type="SUPFAM" id="SSF52210">
    <property type="entry name" value="Succinyl-CoA synthetase domains"/>
    <property type="match status" value="2"/>
</dbReference>